<comment type="similarity">
    <text evidence="1">Belongs to the UPF0728 family.</text>
</comment>
<evidence type="ECO:0000313" key="3">
    <source>
        <dbReference type="EMBL" id="ETE69026.1"/>
    </source>
</evidence>
<evidence type="ECO:0000256" key="1">
    <source>
        <dbReference type="ARBA" id="ARBA00009973"/>
    </source>
</evidence>
<dbReference type="InterPro" id="IPR027885">
    <property type="entry name" value="UPF0728"/>
</dbReference>
<dbReference type="OrthoDB" id="10003460at2759"/>
<organism evidence="3 4">
    <name type="scientific">Ophiophagus hannah</name>
    <name type="common">King cobra</name>
    <name type="synonym">Naja hannah</name>
    <dbReference type="NCBI Taxonomy" id="8665"/>
    <lineage>
        <taxon>Eukaryota</taxon>
        <taxon>Metazoa</taxon>
        <taxon>Chordata</taxon>
        <taxon>Craniata</taxon>
        <taxon>Vertebrata</taxon>
        <taxon>Euteleostomi</taxon>
        <taxon>Lepidosauria</taxon>
        <taxon>Squamata</taxon>
        <taxon>Bifurcata</taxon>
        <taxon>Unidentata</taxon>
        <taxon>Episquamata</taxon>
        <taxon>Toxicofera</taxon>
        <taxon>Serpentes</taxon>
        <taxon>Colubroidea</taxon>
        <taxon>Elapidae</taxon>
        <taxon>Elapinae</taxon>
        <taxon>Ophiophagus</taxon>
    </lineage>
</organism>
<accession>V8P4Z5</accession>
<feature type="non-terminal residue" evidence="3">
    <location>
        <position position="1"/>
    </location>
</feature>
<gene>
    <name evidence="3" type="ORF">L345_05185</name>
</gene>
<comment type="caution">
    <text evidence="3">The sequence shown here is derived from an EMBL/GenBank/DDBJ whole genome shotgun (WGS) entry which is preliminary data.</text>
</comment>
<feature type="region of interest" description="Disordered" evidence="2">
    <location>
        <begin position="1"/>
        <end position="22"/>
    </location>
</feature>
<reference evidence="3 4" key="1">
    <citation type="journal article" date="2013" name="Proc. Natl. Acad. Sci. U.S.A.">
        <title>The king cobra genome reveals dynamic gene evolution and adaptation in the snake venom system.</title>
        <authorList>
            <person name="Vonk F.J."/>
            <person name="Casewell N.R."/>
            <person name="Henkel C.V."/>
            <person name="Heimberg A.M."/>
            <person name="Jansen H.J."/>
            <person name="McCleary R.J."/>
            <person name="Kerkkamp H.M."/>
            <person name="Vos R.A."/>
            <person name="Guerreiro I."/>
            <person name="Calvete J.J."/>
            <person name="Wuster W."/>
            <person name="Woods A.E."/>
            <person name="Logan J.M."/>
            <person name="Harrison R.A."/>
            <person name="Castoe T.A."/>
            <person name="de Koning A.P."/>
            <person name="Pollock D.D."/>
            <person name="Yandell M."/>
            <person name="Calderon D."/>
            <person name="Renjifo C."/>
            <person name="Currier R.B."/>
            <person name="Salgado D."/>
            <person name="Pla D."/>
            <person name="Sanz L."/>
            <person name="Hyder A.S."/>
            <person name="Ribeiro J.M."/>
            <person name="Arntzen J.W."/>
            <person name="van den Thillart G.E."/>
            <person name="Boetzer M."/>
            <person name="Pirovano W."/>
            <person name="Dirks R.P."/>
            <person name="Spaink H.P."/>
            <person name="Duboule D."/>
            <person name="McGlinn E."/>
            <person name="Kini R.M."/>
            <person name="Richardson M.K."/>
        </authorList>
    </citation>
    <scope>NUCLEOTIDE SEQUENCE</scope>
    <source>
        <tissue evidence="3">Blood</tissue>
    </source>
</reference>
<proteinExistence type="inferred from homology"/>
<evidence type="ECO:0000256" key="2">
    <source>
        <dbReference type="SAM" id="MobiDB-lite"/>
    </source>
</evidence>
<evidence type="ECO:0000313" key="4">
    <source>
        <dbReference type="Proteomes" id="UP000018936"/>
    </source>
</evidence>
<dbReference type="Pfam" id="PF15092">
    <property type="entry name" value="UPF0728"/>
    <property type="match status" value="1"/>
</dbReference>
<dbReference type="PANTHER" id="PTHR28448:SF1">
    <property type="entry name" value="UPF0728 PROTEIN C10ORF53"/>
    <property type="match status" value="1"/>
</dbReference>
<protein>
    <submittedName>
        <fullName evidence="3">Uncharacterized protein</fullName>
    </submittedName>
</protein>
<dbReference type="AlphaFoldDB" id="V8P4Z5"/>
<name>V8P4Z5_OPHHA</name>
<keyword evidence="4" id="KW-1185">Reference proteome</keyword>
<dbReference type="EMBL" id="AZIM01000864">
    <property type="protein sequence ID" value="ETE69026.1"/>
    <property type="molecule type" value="Genomic_DNA"/>
</dbReference>
<dbReference type="PANTHER" id="PTHR28448">
    <property type="entry name" value="UPF0728 PROTEIN C10ORF53"/>
    <property type="match status" value="1"/>
</dbReference>
<dbReference type="Proteomes" id="UP000018936">
    <property type="component" value="Unassembled WGS sequence"/>
</dbReference>
<sequence>MDDTDGENFYGEELPQSWPRDAKECSGDPLVWALSELRGAVLKEDGHQVILQQIPDWNDVQLIVNGETVFQCNINDLDFGGDGKLDPLCQEAREAVLKAY</sequence>